<keyword evidence="13" id="KW-0807">Transducer</keyword>
<dbReference type="PRINTS" id="PR00248">
    <property type="entry name" value="GPCRMGR"/>
</dbReference>
<feature type="transmembrane region" description="Helical" evidence="15">
    <location>
        <begin position="155"/>
        <end position="176"/>
    </location>
</feature>
<keyword evidence="11" id="KW-0675">Receptor</keyword>
<feature type="transmembrane region" description="Helical" evidence="15">
    <location>
        <begin position="239"/>
        <end position="261"/>
    </location>
</feature>
<evidence type="ECO:0000256" key="4">
    <source>
        <dbReference type="ARBA" id="ARBA00022475"/>
    </source>
</evidence>
<dbReference type="GO" id="GO:0004930">
    <property type="term" value="F:G protein-coupled receptor activity"/>
    <property type="evidence" value="ECO:0007669"/>
    <property type="project" value="UniProtKB-KW"/>
</dbReference>
<evidence type="ECO:0000256" key="6">
    <source>
        <dbReference type="ARBA" id="ARBA00022729"/>
    </source>
</evidence>
<keyword evidence="7 15" id="KW-1133">Transmembrane helix</keyword>
<reference evidence="17" key="1">
    <citation type="submission" date="2021-01" db="EMBL/GenBank/DDBJ databases">
        <title>A chromosome-scale assembly of European eel, Anguilla anguilla.</title>
        <authorList>
            <person name="Henkel C."/>
            <person name="Jong-Raadsen S.A."/>
            <person name="Dufour S."/>
            <person name="Weltzien F.-A."/>
            <person name="Palstra A.P."/>
            <person name="Pelster B."/>
            <person name="Spaink H.P."/>
            <person name="Van Den Thillart G.E."/>
            <person name="Jansen H."/>
            <person name="Zahm M."/>
            <person name="Klopp C."/>
            <person name="Cedric C."/>
            <person name="Louis A."/>
            <person name="Berthelot C."/>
            <person name="Parey E."/>
            <person name="Roest Crollius H."/>
            <person name="Montfort J."/>
            <person name="Robinson-Rechavi M."/>
            <person name="Bucao C."/>
            <person name="Bouchez O."/>
            <person name="Gislard M."/>
            <person name="Lluch J."/>
            <person name="Milhes M."/>
            <person name="Lampietro C."/>
            <person name="Lopez Roques C."/>
            <person name="Donnadieu C."/>
            <person name="Braasch I."/>
            <person name="Desvignes T."/>
            <person name="Postlethwait J."/>
            <person name="Bobe J."/>
            <person name="Guiguen Y."/>
            <person name="Dirks R."/>
        </authorList>
    </citation>
    <scope>NUCLEOTIDE SEQUENCE</scope>
    <source>
        <strain evidence="17">Tag_6206</strain>
        <tissue evidence="17">Liver</tissue>
    </source>
</reference>
<gene>
    <name evidence="17" type="ORF">ANANG_G00013040</name>
</gene>
<feature type="transmembrane region" description="Helical" evidence="15">
    <location>
        <begin position="120"/>
        <end position="143"/>
    </location>
</feature>
<evidence type="ECO:0000256" key="2">
    <source>
        <dbReference type="ARBA" id="ARBA00007242"/>
    </source>
</evidence>
<evidence type="ECO:0000313" key="17">
    <source>
        <dbReference type="EMBL" id="KAG5856921.1"/>
    </source>
</evidence>
<dbReference type="FunFam" id="2.10.50.30:FF:000004">
    <property type="entry name" value="Taste receptor type 1 member 3-like protein"/>
    <property type="match status" value="1"/>
</dbReference>
<evidence type="ECO:0000313" key="18">
    <source>
        <dbReference type="Proteomes" id="UP001044222"/>
    </source>
</evidence>
<keyword evidence="8" id="KW-0297">G-protein coupled receptor</keyword>
<feature type="transmembrane region" description="Helical" evidence="15">
    <location>
        <begin position="301"/>
        <end position="323"/>
    </location>
</feature>
<evidence type="ECO:0000256" key="12">
    <source>
        <dbReference type="ARBA" id="ARBA00023180"/>
    </source>
</evidence>
<evidence type="ECO:0000256" key="8">
    <source>
        <dbReference type="ARBA" id="ARBA00023040"/>
    </source>
</evidence>
<keyword evidence="12" id="KW-0325">Glycoprotein</keyword>
<organism evidence="17 18">
    <name type="scientific">Anguilla anguilla</name>
    <name type="common">European freshwater eel</name>
    <name type="synonym">Muraena anguilla</name>
    <dbReference type="NCBI Taxonomy" id="7936"/>
    <lineage>
        <taxon>Eukaryota</taxon>
        <taxon>Metazoa</taxon>
        <taxon>Chordata</taxon>
        <taxon>Craniata</taxon>
        <taxon>Vertebrata</taxon>
        <taxon>Euteleostomi</taxon>
        <taxon>Actinopterygii</taxon>
        <taxon>Neopterygii</taxon>
        <taxon>Teleostei</taxon>
        <taxon>Anguilliformes</taxon>
        <taxon>Anguillidae</taxon>
        <taxon>Anguilla</taxon>
    </lineage>
</organism>
<dbReference type="Pfam" id="PF07562">
    <property type="entry name" value="NCD3G"/>
    <property type="match status" value="1"/>
</dbReference>
<proteinExistence type="inferred from homology"/>
<dbReference type="Pfam" id="PF00003">
    <property type="entry name" value="7tm_3"/>
    <property type="match status" value="1"/>
</dbReference>
<keyword evidence="5 15" id="KW-0812">Transmembrane</keyword>
<dbReference type="AlphaFoldDB" id="A0A9D3MXK8"/>
<feature type="transmembrane region" description="Helical" evidence="15">
    <location>
        <begin position="196"/>
        <end position="216"/>
    </location>
</feature>
<evidence type="ECO:0000256" key="1">
    <source>
        <dbReference type="ARBA" id="ARBA00004651"/>
    </source>
</evidence>
<feature type="domain" description="G-protein coupled receptors family 3 profile" evidence="16">
    <location>
        <begin position="85"/>
        <end position="337"/>
    </location>
</feature>
<feature type="transmembrane region" description="Helical" evidence="15">
    <location>
        <begin position="85"/>
        <end position="108"/>
    </location>
</feature>
<keyword evidence="18" id="KW-1185">Reference proteome</keyword>
<evidence type="ECO:0000256" key="13">
    <source>
        <dbReference type="ARBA" id="ARBA00023224"/>
    </source>
</evidence>
<dbReference type="InterPro" id="IPR000068">
    <property type="entry name" value="GPCR_3_Ca_sens_rcpt-rel"/>
</dbReference>
<evidence type="ECO:0000256" key="14">
    <source>
        <dbReference type="ARBA" id="ARBA00039774"/>
    </source>
</evidence>
<comment type="caution">
    <text evidence="17">The sequence shown here is derived from an EMBL/GenBank/DDBJ whole genome shotgun (WGS) entry which is preliminary data.</text>
</comment>
<keyword evidence="6" id="KW-0732">Signal</keyword>
<accession>A0A9D3MXK8</accession>
<sequence>MEKILDLQKVVSRCSPKCSPGQFKKTAEGQHICCYECINCTENHFSNDTDSDQCFSCDTNIAWATAGSTQCIRKTLDFFSWEDGFGVVLVALATLGILQTFIMVVLFVRHRHTPVVKAAGGPICHLTLLSLAGSFVSTLLFVGQPTNLQCQVRQVLYGLSFTCCVSCILVKSLKILLAFHFTSGVRAALRRLYRPYWIIGVCVGLQAVLCTLWLVLCSPGARSTPYPTTILAECFEGSYVAFGAMLGYTALLALVCFGCAFKGRKLPENYNEAKFITFGMLIYFISWVTFIPIYVTTVGKYLPAVEMVVILISSYGILSCHFFPKCYIILFKKETNTKDAFFKTLYEYSSKSWSRNKTDSSVSKNSPIHCSVISAPSVDFSKKEVLTTALGCFTPEKSLNVVIPVKSLKAFCRRRNASV</sequence>
<evidence type="ECO:0000256" key="9">
    <source>
        <dbReference type="ARBA" id="ARBA00023136"/>
    </source>
</evidence>
<dbReference type="InterPro" id="IPR011500">
    <property type="entry name" value="GPCR_3_9-Cys_dom"/>
</dbReference>
<keyword evidence="4" id="KW-1003">Cell membrane</keyword>
<dbReference type="EMBL" id="JAFIRN010000001">
    <property type="protein sequence ID" value="KAG5856921.1"/>
    <property type="molecule type" value="Genomic_DNA"/>
</dbReference>
<dbReference type="PANTHER" id="PTHR24061:SF5">
    <property type="entry name" value="G-PROTEIN COUPLED RECEPTOR FAMILY C GROUP 6 MEMBER A"/>
    <property type="match status" value="1"/>
</dbReference>
<evidence type="ECO:0000256" key="5">
    <source>
        <dbReference type="ARBA" id="ARBA00022692"/>
    </source>
</evidence>
<evidence type="ECO:0000259" key="16">
    <source>
        <dbReference type="PROSITE" id="PS50259"/>
    </source>
</evidence>
<dbReference type="PANTHER" id="PTHR24061">
    <property type="entry name" value="CALCIUM-SENSING RECEPTOR-RELATED"/>
    <property type="match status" value="1"/>
</dbReference>
<evidence type="ECO:0000256" key="15">
    <source>
        <dbReference type="SAM" id="Phobius"/>
    </source>
</evidence>
<evidence type="ECO:0000256" key="11">
    <source>
        <dbReference type="ARBA" id="ARBA00023170"/>
    </source>
</evidence>
<comment type="subcellular location">
    <subcellularLocation>
        <location evidence="1">Cell membrane</location>
        <topology evidence="1">Multi-pass membrane protein</topology>
    </subcellularLocation>
</comment>
<keyword evidence="9 15" id="KW-0472">Membrane</keyword>
<dbReference type="Gene3D" id="2.10.50.30">
    <property type="entry name" value="GPCR, family 3, nine cysteines domain"/>
    <property type="match status" value="1"/>
</dbReference>
<comment type="subunit">
    <text evidence="3">Homodimer; disulfide-linked.</text>
</comment>
<dbReference type="Proteomes" id="UP001044222">
    <property type="component" value="Unassembled WGS sequence"/>
</dbReference>
<evidence type="ECO:0000256" key="7">
    <source>
        <dbReference type="ARBA" id="ARBA00022989"/>
    </source>
</evidence>
<name>A0A9D3MXK8_ANGAN</name>
<comment type="similarity">
    <text evidence="2">Belongs to the G-protein coupled receptor 3 family.</text>
</comment>
<evidence type="ECO:0000256" key="3">
    <source>
        <dbReference type="ARBA" id="ARBA00011748"/>
    </source>
</evidence>
<keyword evidence="10" id="KW-1015">Disulfide bond</keyword>
<protein>
    <recommendedName>
        <fullName evidence="14">G-protein coupled receptor family C group 6 member A</fullName>
    </recommendedName>
</protein>
<dbReference type="PROSITE" id="PS50259">
    <property type="entry name" value="G_PROTEIN_RECEP_F3_4"/>
    <property type="match status" value="1"/>
</dbReference>
<evidence type="ECO:0000256" key="10">
    <source>
        <dbReference type="ARBA" id="ARBA00023157"/>
    </source>
</evidence>
<dbReference type="GO" id="GO:0005886">
    <property type="term" value="C:plasma membrane"/>
    <property type="evidence" value="ECO:0007669"/>
    <property type="project" value="UniProtKB-SubCell"/>
</dbReference>
<dbReference type="InterPro" id="IPR017978">
    <property type="entry name" value="GPCR_3_C"/>
</dbReference>
<dbReference type="InterPro" id="IPR038550">
    <property type="entry name" value="GPCR_3_9-Cys_sf"/>
</dbReference>
<dbReference type="InterPro" id="IPR000337">
    <property type="entry name" value="GPCR_3"/>
</dbReference>
<feature type="transmembrane region" description="Helical" evidence="15">
    <location>
        <begin position="273"/>
        <end position="295"/>
    </location>
</feature>